<dbReference type="SMART" id="SM00353">
    <property type="entry name" value="HLH"/>
    <property type="match status" value="1"/>
</dbReference>
<dbReference type="Proteomes" id="UP001237642">
    <property type="component" value="Unassembled WGS sequence"/>
</dbReference>
<dbReference type="InterPro" id="IPR044818">
    <property type="entry name" value="ILR3-like"/>
</dbReference>
<keyword evidence="4" id="KW-0539">Nucleus</keyword>
<organism evidence="7 8">
    <name type="scientific">Heracleum sosnowskyi</name>
    <dbReference type="NCBI Taxonomy" id="360622"/>
    <lineage>
        <taxon>Eukaryota</taxon>
        <taxon>Viridiplantae</taxon>
        <taxon>Streptophyta</taxon>
        <taxon>Embryophyta</taxon>
        <taxon>Tracheophyta</taxon>
        <taxon>Spermatophyta</taxon>
        <taxon>Magnoliopsida</taxon>
        <taxon>eudicotyledons</taxon>
        <taxon>Gunneridae</taxon>
        <taxon>Pentapetalae</taxon>
        <taxon>asterids</taxon>
        <taxon>campanulids</taxon>
        <taxon>Apiales</taxon>
        <taxon>Apiaceae</taxon>
        <taxon>Apioideae</taxon>
        <taxon>apioid superclade</taxon>
        <taxon>Tordylieae</taxon>
        <taxon>Tordyliinae</taxon>
        <taxon>Heracleum</taxon>
    </lineage>
</organism>
<dbReference type="CDD" id="cd11446">
    <property type="entry name" value="bHLH_AtILR3_like"/>
    <property type="match status" value="1"/>
</dbReference>
<evidence type="ECO:0000256" key="5">
    <source>
        <dbReference type="SAM" id="Coils"/>
    </source>
</evidence>
<dbReference type="PANTHER" id="PTHR46133:SF9">
    <property type="entry name" value="TRANSCRIPTION FACTOR BHLH104"/>
    <property type="match status" value="1"/>
</dbReference>
<dbReference type="AlphaFoldDB" id="A0AAD8IR79"/>
<dbReference type="GO" id="GO:0005634">
    <property type="term" value="C:nucleus"/>
    <property type="evidence" value="ECO:0007669"/>
    <property type="project" value="UniProtKB-SubCell"/>
</dbReference>
<evidence type="ECO:0000313" key="7">
    <source>
        <dbReference type="EMBL" id="KAK1390637.1"/>
    </source>
</evidence>
<keyword evidence="2" id="KW-0805">Transcription regulation</keyword>
<comment type="subcellular location">
    <subcellularLocation>
        <location evidence="1">Nucleus</location>
    </subcellularLocation>
</comment>
<evidence type="ECO:0000259" key="6">
    <source>
        <dbReference type="PROSITE" id="PS50888"/>
    </source>
</evidence>
<dbReference type="Pfam" id="PF00010">
    <property type="entry name" value="HLH"/>
    <property type="match status" value="1"/>
</dbReference>
<dbReference type="GO" id="GO:0006879">
    <property type="term" value="P:intracellular iron ion homeostasis"/>
    <property type="evidence" value="ECO:0007669"/>
    <property type="project" value="InterPro"/>
</dbReference>
<gene>
    <name evidence="7" type="ORF">POM88_018815</name>
</gene>
<dbReference type="PANTHER" id="PTHR46133">
    <property type="entry name" value="BHLH TRANSCRIPTION FACTOR"/>
    <property type="match status" value="1"/>
</dbReference>
<reference evidence="7" key="1">
    <citation type="submission" date="2023-02" db="EMBL/GenBank/DDBJ databases">
        <title>Genome of toxic invasive species Heracleum sosnowskyi carries increased number of genes despite the absence of recent whole-genome duplications.</title>
        <authorList>
            <person name="Schelkunov M."/>
            <person name="Shtratnikova V."/>
            <person name="Makarenko M."/>
            <person name="Klepikova A."/>
            <person name="Omelchenko D."/>
            <person name="Novikova G."/>
            <person name="Obukhova E."/>
            <person name="Bogdanov V."/>
            <person name="Penin A."/>
            <person name="Logacheva M."/>
        </authorList>
    </citation>
    <scope>NUCLEOTIDE SEQUENCE</scope>
    <source>
        <strain evidence="7">Hsosn_3</strain>
        <tissue evidence="7">Leaf</tissue>
    </source>
</reference>
<feature type="domain" description="BHLH" evidence="6">
    <location>
        <begin position="75"/>
        <end position="126"/>
    </location>
</feature>
<feature type="coiled-coil region" evidence="5">
    <location>
        <begin position="123"/>
        <end position="171"/>
    </location>
</feature>
<comment type="caution">
    <text evidence="7">The sequence shown here is derived from an EMBL/GenBank/DDBJ whole genome shotgun (WGS) entry which is preliminary data.</text>
</comment>
<dbReference type="InterPro" id="IPR036638">
    <property type="entry name" value="HLH_DNA-bd_sf"/>
</dbReference>
<proteinExistence type="predicted"/>
<evidence type="ECO:0000313" key="8">
    <source>
        <dbReference type="Proteomes" id="UP001237642"/>
    </source>
</evidence>
<dbReference type="SUPFAM" id="SSF47459">
    <property type="entry name" value="HLH, helix-loop-helix DNA-binding domain"/>
    <property type="match status" value="1"/>
</dbReference>
<accession>A0AAD8IR79</accession>
<dbReference type="PROSITE" id="PS50888">
    <property type="entry name" value="BHLH"/>
    <property type="match status" value="1"/>
</dbReference>
<keyword evidence="5" id="KW-0175">Coiled coil</keyword>
<protein>
    <submittedName>
        <fullName evidence="7">Transcription factor bHLH104 like</fullName>
    </submittedName>
</protein>
<evidence type="ECO:0000256" key="3">
    <source>
        <dbReference type="ARBA" id="ARBA00023163"/>
    </source>
</evidence>
<dbReference type="GO" id="GO:0003700">
    <property type="term" value="F:DNA-binding transcription factor activity"/>
    <property type="evidence" value="ECO:0007669"/>
    <property type="project" value="InterPro"/>
</dbReference>
<evidence type="ECO:0000256" key="2">
    <source>
        <dbReference type="ARBA" id="ARBA00023015"/>
    </source>
</evidence>
<sequence>MSQNNNNNTVISSWDYNYIDFDTLLNDVASSDFNWVDQCAVPELDAPLSSGAALEVKECAEKECPRKRGRSESCGSIGNKACREKQRREKLNERFLELSSTLEPGRPAASDKLAILGDTIRVLYQLSTEIQETKESKVKLEEEIKTLKAEKNELRKEKLALKADKTLMEQQLKTMTALPAGFLPVHPGAAYQAVPTNMPAHPGVTYPAVPSNMPAHPGTVYPTVPNNMPVYPSYSVFPMWHYLPQSVRDTSHDHELRPPAA</sequence>
<dbReference type="Gene3D" id="4.10.280.10">
    <property type="entry name" value="Helix-loop-helix DNA-binding domain"/>
    <property type="match status" value="1"/>
</dbReference>
<evidence type="ECO:0000256" key="1">
    <source>
        <dbReference type="ARBA" id="ARBA00004123"/>
    </source>
</evidence>
<reference evidence="7" key="2">
    <citation type="submission" date="2023-05" db="EMBL/GenBank/DDBJ databases">
        <authorList>
            <person name="Schelkunov M.I."/>
        </authorList>
    </citation>
    <scope>NUCLEOTIDE SEQUENCE</scope>
    <source>
        <strain evidence="7">Hsosn_3</strain>
        <tissue evidence="7">Leaf</tissue>
    </source>
</reference>
<dbReference type="GO" id="GO:0046983">
    <property type="term" value="F:protein dimerization activity"/>
    <property type="evidence" value="ECO:0007669"/>
    <property type="project" value="InterPro"/>
</dbReference>
<dbReference type="EMBL" id="JAUIZM010000004">
    <property type="protein sequence ID" value="KAK1390637.1"/>
    <property type="molecule type" value="Genomic_DNA"/>
</dbReference>
<keyword evidence="8" id="KW-1185">Reference proteome</keyword>
<keyword evidence="3" id="KW-0804">Transcription</keyword>
<evidence type="ECO:0000256" key="4">
    <source>
        <dbReference type="ARBA" id="ARBA00023242"/>
    </source>
</evidence>
<name>A0AAD8IR79_9APIA</name>
<dbReference type="InterPro" id="IPR011598">
    <property type="entry name" value="bHLH_dom"/>
</dbReference>